<evidence type="ECO:0000256" key="12">
    <source>
        <dbReference type="ARBA" id="ARBA00023152"/>
    </source>
</evidence>
<dbReference type="UniPathway" id="UPA00109">
    <property type="reaction ID" value="UER00188"/>
</dbReference>
<dbReference type="GO" id="GO:0016301">
    <property type="term" value="F:kinase activity"/>
    <property type="evidence" value="ECO:0007669"/>
    <property type="project" value="UniProtKB-KW"/>
</dbReference>
<keyword evidence="12 15" id="KW-0324">Glycolysis</keyword>
<evidence type="ECO:0000256" key="8">
    <source>
        <dbReference type="ARBA" id="ARBA00022741"/>
    </source>
</evidence>
<comment type="pathway">
    <text evidence="3 15">Carbohydrate degradation; glycolysis; pyruvate from D-glyceraldehyde 3-phosphate: step 5/5.</text>
</comment>
<proteinExistence type="inferred from homology"/>
<gene>
    <name evidence="18" type="ORF">Prudu_022313</name>
</gene>
<dbReference type="GO" id="GO:0000287">
    <property type="term" value="F:magnesium ion binding"/>
    <property type="evidence" value="ECO:0007669"/>
    <property type="project" value="InterPro"/>
</dbReference>
<feature type="domain" description="Pyruvate kinase barrel" evidence="16">
    <location>
        <begin position="79"/>
        <end position="407"/>
    </location>
</feature>
<dbReference type="EC" id="2.7.1.40" evidence="5 15"/>
<dbReference type="InterPro" id="IPR015806">
    <property type="entry name" value="Pyrv_Knase_insert_dom_sf"/>
</dbReference>
<dbReference type="GO" id="GO:0005524">
    <property type="term" value="F:ATP binding"/>
    <property type="evidence" value="ECO:0007669"/>
    <property type="project" value="UniProtKB-KW"/>
</dbReference>
<name>A0A4Y1RZE5_PRUDU</name>
<organism evidence="18">
    <name type="scientific">Prunus dulcis</name>
    <name type="common">Almond</name>
    <name type="synonym">Amygdalus dulcis</name>
    <dbReference type="NCBI Taxonomy" id="3755"/>
    <lineage>
        <taxon>Eukaryota</taxon>
        <taxon>Viridiplantae</taxon>
        <taxon>Streptophyta</taxon>
        <taxon>Embryophyta</taxon>
        <taxon>Tracheophyta</taxon>
        <taxon>Spermatophyta</taxon>
        <taxon>Magnoliopsida</taxon>
        <taxon>eudicotyledons</taxon>
        <taxon>Gunneridae</taxon>
        <taxon>Pentapetalae</taxon>
        <taxon>rosids</taxon>
        <taxon>fabids</taxon>
        <taxon>Rosales</taxon>
        <taxon>Rosaceae</taxon>
        <taxon>Amygdaloideae</taxon>
        <taxon>Amygdaleae</taxon>
        <taxon>Prunus</taxon>
    </lineage>
</organism>
<keyword evidence="8" id="KW-0547">Nucleotide-binding</keyword>
<evidence type="ECO:0000313" key="18">
    <source>
        <dbReference type="EMBL" id="BBH09731.1"/>
    </source>
</evidence>
<dbReference type="FunFam" id="3.20.20.60:FF:000025">
    <property type="entry name" value="Pyruvate kinase"/>
    <property type="match status" value="1"/>
</dbReference>
<evidence type="ECO:0000256" key="9">
    <source>
        <dbReference type="ARBA" id="ARBA00022777"/>
    </source>
</evidence>
<evidence type="ECO:0000256" key="10">
    <source>
        <dbReference type="ARBA" id="ARBA00022840"/>
    </source>
</evidence>
<dbReference type="InterPro" id="IPR011037">
    <property type="entry name" value="Pyrv_Knase-like_insert_dom_sf"/>
</dbReference>
<dbReference type="Gene3D" id="3.20.20.60">
    <property type="entry name" value="Phosphoenolpyruvate-binding domains"/>
    <property type="match status" value="1"/>
</dbReference>
<feature type="domain" description="Pyruvate kinase C-terminal" evidence="17">
    <location>
        <begin position="446"/>
        <end position="545"/>
    </location>
</feature>
<evidence type="ECO:0000256" key="1">
    <source>
        <dbReference type="ARBA" id="ARBA00001946"/>
    </source>
</evidence>
<evidence type="ECO:0000256" key="4">
    <source>
        <dbReference type="ARBA" id="ARBA00008663"/>
    </source>
</evidence>
<dbReference type="InterPro" id="IPR036918">
    <property type="entry name" value="Pyrv_Knase_C_sf"/>
</dbReference>
<evidence type="ECO:0000256" key="7">
    <source>
        <dbReference type="ARBA" id="ARBA00022723"/>
    </source>
</evidence>
<evidence type="ECO:0000256" key="14">
    <source>
        <dbReference type="ARBA" id="ARBA00048152"/>
    </source>
</evidence>
<keyword evidence="11 15" id="KW-0460">Magnesium</keyword>
<dbReference type="Pfam" id="PF02887">
    <property type="entry name" value="PK_C"/>
    <property type="match status" value="1"/>
</dbReference>
<dbReference type="InterPro" id="IPR015813">
    <property type="entry name" value="Pyrv/PenolPyrv_kinase-like_dom"/>
</dbReference>
<sequence>MANPRVNLEKQVFGVPVLHHGVSCIGKKLKGKVGAGVQAVQVGLEESERVRNLRSLERTLELDAVSERELREKGFLGLRKTKLVCTIGPACSSLEDLEKLVLGGMNVARLNMCHNTREWHRDVIRKIKKLNEEKGFSVSVMIDTEGSQIHVVDHGAPSSLKVQEDSIWLFTNEKFDGSVPFTVQAKYEGFSEGIKVGDELVIDGGMARFEVIEKLRSDLRCKCTDPGLFLPRAKFSFWRDGKLVERNYELPTLSTKDWSDIEFGISEGVNFIAMSFVNDAESVRHLKNYLSTKSATSIRVLAKIESLESLQKLEEIIEASDGIMVARVDLGVEIPLEQIPTVQEEITKVCRQLNKPVIVASQFLESMIEYPTPTRAEVADISEAVRQYADALMLAGESAIGLFGQKALSVLQMTSSRMESSSREENRQGSLLPRQLGVSLPDRIAEQICNSAVELANNLAVDAIFVYTKHGHMASLLSRNRPNPPIFAFTNEESTRMSLNLQWGVIPLLADLSDDMESNISSTIHLVKSKGLVKEGDSVLVVSDVTPSSASPMTHSPVLDCHISHLAVKCGEVFTKVIDRLSVSGKKLEEEPKPLKNGGVDETLLFFCFKVFWTVINISQFRQIRNRKAPFLDCHSSHLAVKCGDFFTKITDRLSGKKKLEKELKSSENCAGQFLFWVLDVLTGFTP</sequence>
<dbReference type="Gene3D" id="3.40.1380.20">
    <property type="entry name" value="Pyruvate kinase, C-terminal domain"/>
    <property type="match status" value="1"/>
</dbReference>
<reference evidence="18" key="1">
    <citation type="journal article" date="2019" name="Science">
        <title>Mutation of a bHLH transcription factor allowed almond domestication.</title>
        <authorList>
            <person name="Sanchez-Perez R."/>
            <person name="Pavan S."/>
            <person name="Mazzeo R."/>
            <person name="Moldovan C."/>
            <person name="Aiese Cigliano R."/>
            <person name="Del Cueto J."/>
            <person name="Ricciardi F."/>
            <person name="Lotti C."/>
            <person name="Ricciardi L."/>
            <person name="Dicenta F."/>
            <person name="Lopez-Marques R.L."/>
            <person name="Lindberg Moller B."/>
        </authorList>
    </citation>
    <scope>NUCLEOTIDE SEQUENCE</scope>
</reference>
<dbReference type="PANTHER" id="PTHR11817">
    <property type="entry name" value="PYRUVATE KINASE"/>
    <property type="match status" value="1"/>
</dbReference>
<keyword evidence="10" id="KW-0067">ATP-binding</keyword>
<keyword evidence="7" id="KW-0479">Metal-binding</keyword>
<evidence type="ECO:0000256" key="3">
    <source>
        <dbReference type="ARBA" id="ARBA00004997"/>
    </source>
</evidence>
<dbReference type="GO" id="GO:0009570">
    <property type="term" value="C:chloroplast stroma"/>
    <property type="evidence" value="ECO:0007669"/>
    <property type="project" value="UniProtKB-ARBA"/>
</dbReference>
<accession>A0A4Y1RZE5</accession>
<dbReference type="PROSITE" id="PS00110">
    <property type="entry name" value="PYRUVATE_KINASE"/>
    <property type="match status" value="1"/>
</dbReference>
<dbReference type="PRINTS" id="PR01050">
    <property type="entry name" value="PYRUVTKNASE"/>
</dbReference>
<dbReference type="InterPro" id="IPR001697">
    <property type="entry name" value="Pyr_Knase"/>
</dbReference>
<evidence type="ECO:0000259" key="16">
    <source>
        <dbReference type="Pfam" id="PF00224"/>
    </source>
</evidence>
<dbReference type="NCBIfam" id="TIGR01064">
    <property type="entry name" value="pyruv_kin"/>
    <property type="match status" value="1"/>
</dbReference>
<dbReference type="SUPFAM" id="SSF52935">
    <property type="entry name" value="PK C-terminal domain-like"/>
    <property type="match status" value="1"/>
</dbReference>
<dbReference type="Gene3D" id="2.40.33.10">
    <property type="entry name" value="PK beta-barrel domain-like"/>
    <property type="match status" value="1"/>
</dbReference>
<comment type="catalytic activity">
    <reaction evidence="14 15">
        <text>pyruvate + ATP = phosphoenolpyruvate + ADP + H(+)</text>
        <dbReference type="Rhea" id="RHEA:18157"/>
        <dbReference type="ChEBI" id="CHEBI:15361"/>
        <dbReference type="ChEBI" id="CHEBI:15378"/>
        <dbReference type="ChEBI" id="CHEBI:30616"/>
        <dbReference type="ChEBI" id="CHEBI:58702"/>
        <dbReference type="ChEBI" id="CHEBI:456216"/>
        <dbReference type="EC" id="2.7.1.40"/>
    </reaction>
</comment>
<evidence type="ECO:0000256" key="2">
    <source>
        <dbReference type="ARBA" id="ARBA00001958"/>
    </source>
</evidence>
<evidence type="ECO:0000256" key="15">
    <source>
        <dbReference type="RuleBase" id="RU000504"/>
    </source>
</evidence>
<evidence type="ECO:0000256" key="5">
    <source>
        <dbReference type="ARBA" id="ARBA00012142"/>
    </source>
</evidence>
<keyword evidence="6 15" id="KW-0808">Transferase</keyword>
<dbReference type="EMBL" id="AP019304">
    <property type="protein sequence ID" value="BBH09731.1"/>
    <property type="molecule type" value="Genomic_DNA"/>
</dbReference>
<keyword evidence="13 18" id="KW-0670">Pyruvate</keyword>
<dbReference type="AlphaFoldDB" id="A0A4Y1RZE5"/>
<dbReference type="GO" id="GO:0030955">
    <property type="term" value="F:potassium ion binding"/>
    <property type="evidence" value="ECO:0007669"/>
    <property type="project" value="InterPro"/>
</dbReference>
<dbReference type="GO" id="GO:0004743">
    <property type="term" value="F:pyruvate kinase activity"/>
    <property type="evidence" value="ECO:0007669"/>
    <property type="project" value="UniProtKB-EC"/>
</dbReference>
<evidence type="ECO:0000259" key="17">
    <source>
        <dbReference type="Pfam" id="PF02887"/>
    </source>
</evidence>
<comment type="cofactor">
    <cofactor evidence="2">
        <name>K(+)</name>
        <dbReference type="ChEBI" id="CHEBI:29103"/>
    </cofactor>
</comment>
<dbReference type="InterPro" id="IPR040442">
    <property type="entry name" value="Pyrv_kinase-like_dom_sf"/>
</dbReference>
<comment type="cofactor">
    <cofactor evidence="1">
        <name>Mg(2+)</name>
        <dbReference type="ChEBI" id="CHEBI:18420"/>
    </cofactor>
</comment>
<protein>
    <recommendedName>
        <fullName evidence="5 15">Pyruvate kinase</fullName>
        <ecNumber evidence="5 15">2.7.1.40</ecNumber>
    </recommendedName>
</protein>
<dbReference type="Pfam" id="PF00224">
    <property type="entry name" value="PK"/>
    <property type="match status" value="1"/>
</dbReference>
<evidence type="ECO:0000256" key="11">
    <source>
        <dbReference type="ARBA" id="ARBA00022842"/>
    </source>
</evidence>
<dbReference type="InterPro" id="IPR015795">
    <property type="entry name" value="Pyrv_Knase_C"/>
</dbReference>
<dbReference type="InterPro" id="IPR015793">
    <property type="entry name" value="Pyrv_Knase_brl"/>
</dbReference>
<comment type="similarity">
    <text evidence="4 15">Belongs to the pyruvate kinase family.</text>
</comment>
<dbReference type="SUPFAM" id="SSF51621">
    <property type="entry name" value="Phosphoenolpyruvate/pyruvate domain"/>
    <property type="match status" value="1"/>
</dbReference>
<dbReference type="SUPFAM" id="SSF50800">
    <property type="entry name" value="PK beta-barrel domain-like"/>
    <property type="match status" value="1"/>
</dbReference>
<dbReference type="InterPro" id="IPR018209">
    <property type="entry name" value="Pyrv_Knase_AS"/>
</dbReference>
<keyword evidence="9 15" id="KW-0418">Kinase</keyword>
<evidence type="ECO:0000256" key="13">
    <source>
        <dbReference type="ARBA" id="ARBA00023317"/>
    </source>
</evidence>
<evidence type="ECO:0000256" key="6">
    <source>
        <dbReference type="ARBA" id="ARBA00022679"/>
    </source>
</evidence>